<feature type="compositionally biased region" description="Polar residues" evidence="1">
    <location>
        <begin position="48"/>
        <end position="64"/>
    </location>
</feature>
<keyword evidence="2" id="KW-1133">Transmembrane helix</keyword>
<keyword evidence="4" id="KW-1185">Reference proteome</keyword>
<dbReference type="EMBL" id="ML210151">
    <property type="protein sequence ID" value="TFK29099.1"/>
    <property type="molecule type" value="Genomic_DNA"/>
</dbReference>
<evidence type="ECO:0000256" key="1">
    <source>
        <dbReference type="SAM" id="MobiDB-lite"/>
    </source>
</evidence>
<name>A0A5C3L7U5_COPMA</name>
<organism evidence="3 4">
    <name type="scientific">Coprinopsis marcescibilis</name>
    <name type="common">Agaric fungus</name>
    <name type="synonym">Psathyrella marcescibilis</name>
    <dbReference type="NCBI Taxonomy" id="230819"/>
    <lineage>
        <taxon>Eukaryota</taxon>
        <taxon>Fungi</taxon>
        <taxon>Dikarya</taxon>
        <taxon>Basidiomycota</taxon>
        <taxon>Agaricomycotina</taxon>
        <taxon>Agaricomycetes</taxon>
        <taxon>Agaricomycetidae</taxon>
        <taxon>Agaricales</taxon>
        <taxon>Agaricineae</taxon>
        <taxon>Psathyrellaceae</taxon>
        <taxon>Coprinopsis</taxon>
    </lineage>
</organism>
<keyword evidence="2" id="KW-0812">Transmembrane</keyword>
<feature type="region of interest" description="Disordered" evidence="1">
    <location>
        <begin position="1"/>
        <end position="64"/>
    </location>
</feature>
<proteinExistence type="predicted"/>
<keyword evidence="2" id="KW-0472">Membrane</keyword>
<sequence length="208" mass="22504">MSSSHAQHTPVRGALPRPPPIQPPRAMSASGVSTNTEGRRPTVYHSPTDMTSENSNNDAVSPSSLRQHTILSNHSVIDVPPQDPPLEPQRRTTVITTDSTPNIFAHEGGLISLDDPRPAGTPGHQQSSNDVQAKPMSVNRLRWWIGMCVAFVVLAPVISVAMGMTLHARDMQYPGPPQSAEFQGRTVRAAMVWIVGYWRGPEAGDHAA</sequence>
<gene>
    <name evidence="3" type="ORF">FA15DRAFT_700379</name>
</gene>
<accession>A0A5C3L7U5</accession>
<dbReference type="OrthoDB" id="10615337at2759"/>
<evidence type="ECO:0000313" key="3">
    <source>
        <dbReference type="EMBL" id="TFK29099.1"/>
    </source>
</evidence>
<protein>
    <submittedName>
        <fullName evidence="3">Uncharacterized protein</fullName>
    </submittedName>
</protein>
<evidence type="ECO:0000313" key="4">
    <source>
        <dbReference type="Proteomes" id="UP000307440"/>
    </source>
</evidence>
<dbReference type="Proteomes" id="UP000307440">
    <property type="component" value="Unassembled WGS sequence"/>
</dbReference>
<feature type="transmembrane region" description="Helical" evidence="2">
    <location>
        <begin position="143"/>
        <end position="166"/>
    </location>
</feature>
<dbReference type="AlphaFoldDB" id="A0A5C3L7U5"/>
<reference evidence="3 4" key="1">
    <citation type="journal article" date="2019" name="Nat. Ecol. Evol.">
        <title>Megaphylogeny resolves global patterns of mushroom evolution.</title>
        <authorList>
            <person name="Varga T."/>
            <person name="Krizsan K."/>
            <person name="Foldi C."/>
            <person name="Dima B."/>
            <person name="Sanchez-Garcia M."/>
            <person name="Sanchez-Ramirez S."/>
            <person name="Szollosi G.J."/>
            <person name="Szarkandi J.G."/>
            <person name="Papp V."/>
            <person name="Albert L."/>
            <person name="Andreopoulos W."/>
            <person name="Angelini C."/>
            <person name="Antonin V."/>
            <person name="Barry K.W."/>
            <person name="Bougher N.L."/>
            <person name="Buchanan P."/>
            <person name="Buyck B."/>
            <person name="Bense V."/>
            <person name="Catcheside P."/>
            <person name="Chovatia M."/>
            <person name="Cooper J."/>
            <person name="Damon W."/>
            <person name="Desjardin D."/>
            <person name="Finy P."/>
            <person name="Geml J."/>
            <person name="Haridas S."/>
            <person name="Hughes K."/>
            <person name="Justo A."/>
            <person name="Karasinski D."/>
            <person name="Kautmanova I."/>
            <person name="Kiss B."/>
            <person name="Kocsube S."/>
            <person name="Kotiranta H."/>
            <person name="LaButti K.M."/>
            <person name="Lechner B.E."/>
            <person name="Liimatainen K."/>
            <person name="Lipzen A."/>
            <person name="Lukacs Z."/>
            <person name="Mihaltcheva S."/>
            <person name="Morgado L.N."/>
            <person name="Niskanen T."/>
            <person name="Noordeloos M.E."/>
            <person name="Ohm R.A."/>
            <person name="Ortiz-Santana B."/>
            <person name="Ovrebo C."/>
            <person name="Racz N."/>
            <person name="Riley R."/>
            <person name="Savchenko A."/>
            <person name="Shiryaev A."/>
            <person name="Soop K."/>
            <person name="Spirin V."/>
            <person name="Szebenyi C."/>
            <person name="Tomsovsky M."/>
            <person name="Tulloss R.E."/>
            <person name="Uehling J."/>
            <person name="Grigoriev I.V."/>
            <person name="Vagvolgyi C."/>
            <person name="Papp T."/>
            <person name="Martin F.M."/>
            <person name="Miettinen O."/>
            <person name="Hibbett D.S."/>
            <person name="Nagy L.G."/>
        </authorList>
    </citation>
    <scope>NUCLEOTIDE SEQUENCE [LARGE SCALE GENOMIC DNA]</scope>
    <source>
        <strain evidence="3 4">CBS 121175</strain>
    </source>
</reference>
<evidence type="ECO:0000256" key="2">
    <source>
        <dbReference type="SAM" id="Phobius"/>
    </source>
</evidence>